<dbReference type="InterPro" id="IPR018162">
    <property type="entry name" value="Ala-tRNA-ligase_IIc_anticod-bd"/>
</dbReference>
<evidence type="ECO:0000256" key="14">
    <source>
        <dbReference type="ARBA" id="ARBA00055137"/>
    </source>
</evidence>
<comment type="similarity">
    <text evidence="1">Belongs to the class-II aminoacyl-tRNA synthetase family. Alax-L subfamily.</text>
</comment>
<dbReference type="Pfam" id="PF01411">
    <property type="entry name" value="tRNA-synt_2c"/>
    <property type="match status" value="1"/>
</dbReference>
<feature type="binding site" evidence="15">
    <location>
        <position position="673"/>
    </location>
    <ligand>
        <name>Zn(2+)</name>
        <dbReference type="ChEBI" id="CHEBI:29105"/>
    </ligand>
</feature>
<feature type="binding site" evidence="15">
    <location>
        <position position="792"/>
    </location>
    <ligand>
        <name>Zn(2+)</name>
        <dbReference type="ChEBI" id="CHEBI:29105"/>
    </ligand>
</feature>
<keyword evidence="11 15" id="KW-0496">Mitochondrion</keyword>
<evidence type="ECO:0000256" key="10">
    <source>
        <dbReference type="ARBA" id="ARBA00022917"/>
    </source>
</evidence>
<proteinExistence type="inferred from homology"/>
<evidence type="ECO:0000256" key="2">
    <source>
        <dbReference type="ARBA" id="ARBA00022490"/>
    </source>
</evidence>
<dbReference type="EMBL" id="JAUJYO010000005">
    <property type="protein sequence ID" value="KAK1317059.1"/>
    <property type="molecule type" value="Genomic_DNA"/>
</dbReference>
<dbReference type="GO" id="GO:0002161">
    <property type="term" value="F:aminoacyl-tRNA deacylase activity"/>
    <property type="evidence" value="ECO:0007669"/>
    <property type="project" value="TreeGrafter"/>
</dbReference>
<evidence type="ECO:0000256" key="16">
    <source>
        <dbReference type="SAM" id="Coils"/>
    </source>
</evidence>
<feature type="domain" description="Alanyl-transfer RNA synthetases family profile" evidence="17">
    <location>
        <begin position="76"/>
        <end position="828"/>
    </location>
</feature>
<keyword evidence="16" id="KW-0175">Coiled coil</keyword>
<reference evidence="18" key="1">
    <citation type="journal article" date="2023" name="Nat. Commun.">
        <title>Diploid and tetraploid genomes of Acorus and the evolution of monocots.</title>
        <authorList>
            <person name="Ma L."/>
            <person name="Liu K.W."/>
            <person name="Li Z."/>
            <person name="Hsiao Y.Y."/>
            <person name="Qi Y."/>
            <person name="Fu T."/>
            <person name="Tang G.D."/>
            <person name="Zhang D."/>
            <person name="Sun W.H."/>
            <person name="Liu D.K."/>
            <person name="Li Y."/>
            <person name="Chen G.Z."/>
            <person name="Liu X.D."/>
            <person name="Liao X.Y."/>
            <person name="Jiang Y.T."/>
            <person name="Yu X."/>
            <person name="Hao Y."/>
            <person name="Huang J."/>
            <person name="Zhao X.W."/>
            <person name="Ke S."/>
            <person name="Chen Y.Y."/>
            <person name="Wu W.L."/>
            <person name="Hsu J.L."/>
            <person name="Lin Y.F."/>
            <person name="Huang M.D."/>
            <person name="Li C.Y."/>
            <person name="Huang L."/>
            <person name="Wang Z.W."/>
            <person name="Zhao X."/>
            <person name="Zhong W.Y."/>
            <person name="Peng D.H."/>
            <person name="Ahmad S."/>
            <person name="Lan S."/>
            <person name="Zhang J.S."/>
            <person name="Tsai W.C."/>
            <person name="Van de Peer Y."/>
            <person name="Liu Z.J."/>
        </authorList>
    </citation>
    <scope>NUCLEOTIDE SEQUENCE</scope>
    <source>
        <strain evidence="18">CP</strain>
    </source>
</reference>
<comment type="caution">
    <text evidence="18">The sequence shown here is derived from an EMBL/GenBank/DDBJ whole genome shotgun (WGS) entry which is preliminary data.</text>
</comment>
<dbReference type="Gene3D" id="3.10.310.40">
    <property type="match status" value="1"/>
</dbReference>
<evidence type="ECO:0000256" key="12">
    <source>
        <dbReference type="ARBA" id="ARBA00023146"/>
    </source>
</evidence>
<protein>
    <recommendedName>
        <fullName evidence="15">Alanine--tRNA ligase</fullName>
        <ecNumber evidence="15">6.1.1.7</ecNumber>
    </recommendedName>
    <alternativeName>
        <fullName evidence="15">Alanyl-tRNA synthetase</fullName>
        <shortName evidence="15">AlaRS</shortName>
    </alternativeName>
</protein>
<dbReference type="CDD" id="cd00673">
    <property type="entry name" value="AlaRS_core"/>
    <property type="match status" value="1"/>
</dbReference>
<keyword evidence="10 15" id="KW-0648">Protein biosynthesis</keyword>
<dbReference type="InterPro" id="IPR009000">
    <property type="entry name" value="Transl_B-barrel_sf"/>
</dbReference>
<sequence>MVGVGGPTRGPCGGATVALRVLPSTLIPLQLLRAGSPWSPVCRSRGSRWWWSSSSPTSSSSSSFAMPGIEPQALEWPASRVRETFVGFFEGKDHVNWVSSPVVPHDDPTLLFANAGMNQFKPIFLGTASPTSPLGRLVRACNTQKCIRAGGKHNDLDDVGKDTYHHTFFEMLGNWSFGDYFKKEAISWAWELLTQVYKLPSERIYATYFGGDEKSGLAADEDARNMWLSFLPPERVLPFGCKDNFWEMGDTGPCGPCTEIHFDRIGNRDAASLVNNDDPTCIEIWNLVFIQFNREADGSLKPLPAKHVDTGMGFERLTSILQNKMSNYDTDVFLPIFDAIQKATGAQPYAGRVGKDDVDKCDMAYRVVADHIRTLSFAIADGSRPGNEGREYVLRRILRRAVRYGREVLKAQEGFFSGLVHTVVGVMGNTFPELKQHEQKIKDIIAEEEASFGRTLVKGIEKFKKAADDVQGNKLSGQDAFVLWDTYGFPMDLTQLMAEERGLEVDVEGFNIAMDEARRKARNARNQLVGDTIVMDADAVSELHKKGVAVTDDSSKFIWFQVSKPNDHDSVIKAIYTGVEFLETVSSGANVGIVLESTSFYAEQGGQIYDIGSLEGSQGSFQVSNVQVYGGFVIHVGFVGSGTNASLWIGDKVKCKVDYGRRSLIAPNHTCTHMLNYALRAVLGDHVDQKGSIVLPEKLRFDFSHGKPILPDDLRKIESIVNKQIDDMLDVYASETSLSAAKRILGLRAVFGEIYPDPVRVVSIGRKVEELLTDPNNKEWLSISTELCGGTHISNTREAQAFALLSEGGIAKGIRRITAVTKEYALDANVLADSLENEINEASKEKGSILEKQVASLKSRLDGAVIPAARKADLQGRISELQDEIRKTQKRTAEENIQKAIKAVTESAENAALEGKTFCVIRVNVGLDTTAVREAVLRIMEKELAVMVFSADESSNKVVVCAGVPEKGGRVLPVRDWLTGAMQPIKGRGGGGKGGIAQGQGTDASHIEQTMEEARAFATNRCPSQL</sequence>
<dbReference type="PANTHER" id="PTHR11777">
    <property type="entry name" value="ALANYL-TRNA SYNTHETASE"/>
    <property type="match status" value="1"/>
</dbReference>
<organism evidence="18 19">
    <name type="scientific">Acorus calamus</name>
    <name type="common">Sweet flag</name>
    <dbReference type="NCBI Taxonomy" id="4465"/>
    <lineage>
        <taxon>Eukaryota</taxon>
        <taxon>Viridiplantae</taxon>
        <taxon>Streptophyta</taxon>
        <taxon>Embryophyta</taxon>
        <taxon>Tracheophyta</taxon>
        <taxon>Spermatophyta</taxon>
        <taxon>Magnoliopsida</taxon>
        <taxon>Liliopsida</taxon>
        <taxon>Acoraceae</taxon>
        <taxon>Acorus</taxon>
    </lineage>
</organism>
<dbReference type="GO" id="GO:0070143">
    <property type="term" value="P:mitochondrial alanyl-tRNA aminoacylation"/>
    <property type="evidence" value="ECO:0007669"/>
    <property type="project" value="UniProtKB-UniRule"/>
</dbReference>
<dbReference type="InterPro" id="IPR012947">
    <property type="entry name" value="tRNA_SAD"/>
</dbReference>
<reference evidence="18" key="2">
    <citation type="submission" date="2023-06" db="EMBL/GenBank/DDBJ databases">
        <authorList>
            <person name="Ma L."/>
            <person name="Liu K.-W."/>
            <person name="Li Z."/>
            <person name="Hsiao Y.-Y."/>
            <person name="Qi Y."/>
            <person name="Fu T."/>
            <person name="Tang G."/>
            <person name="Zhang D."/>
            <person name="Sun W.-H."/>
            <person name="Liu D.-K."/>
            <person name="Li Y."/>
            <person name="Chen G.-Z."/>
            <person name="Liu X.-D."/>
            <person name="Liao X.-Y."/>
            <person name="Jiang Y.-T."/>
            <person name="Yu X."/>
            <person name="Hao Y."/>
            <person name="Huang J."/>
            <person name="Zhao X.-W."/>
            <person name="Ke S."/>
            <person name="Chen Y.-Y."/>
            <person name="Wu W.-L."/>
            <person name="Hsu J.-L."/>
            <person name="Lin Y.-F."/>
            <person name="Huang M.-D."/>
            <person name="Li C.-Y."/>
            <person name="Huang L."/>
            <person name="Wang Z.-W."/>
            <person name="Zhao X."/>
            <person name="Zhong W.-Y."/>
            <person name="Peng D.-H."/>
            <person name="Ahmad S."/>
            <person name="Lan S."/>
            <person name="Zhang J.-S."/>
            <person name="Tsai W.-C."/>
            <person name="Van De Peer Y."/>
            <person name="Liu Z.-J."/>
        </authorList>
    </citation>
    <scope>NUCLEOTIDE SEQUENCE</scope>
    <source>
        <strain evidence="18">CP</strain>
        <tissue evidence="18">Leaves</tissue>
    </source>
</reference>
<dbReference type="InterPro" id="IPR003156">
    <property type="entry name" value="DHHA1_dom"/>
</dbReference>
<dbReference type="Pfam" id="PF26023">
    <property type="entry name" value="ALA1"/>
    <property type="match status" value="1"/>
</dbReference>
<evidence type="ECO:0000256" key="9">
    <source>
        <dbReference type="ARBA" id="ARBA00022884"/>
    </source>
</evidence>
<comment type="catalytic activity">
    <reaction evidence="13 15">
        <text>tRNA(Ala) + L-alanine + ATP = L-alanyl-tRNA(Ala) + AMP + diphosphate</text>
        <dbReference type="Rhea" id="RHEA:12540"/>
        <dbReference type="Rhea" id="RHEA-COMP:9657"/>
        <dbReference type="Rhea" id="RHEA-COMP:9923"/>
        <dbReference type="ChEBI" id="CHEBI:30616"/>
        <dbReference type="ChEBI" id="CHEBI:33019"/>
        <dbReference type="ChEBI" id="CHEBI:57972"/>
        <dbReference type="ChEBI" id="CHEBI:78442"/>
        <dbReference type="ChEBI" id="CHEBI:78497"/>
        <dbReference type="ChEBI" id="CHEBI:456215"/>
        <dbReference type="EC" id="6.1.1.7"/>
    </reaction>
</comment>
<keyword evidence="5 15" id="KW-0479">Metal-binding</keyword>
<comment type="subunit">
    <text evidence="15">Monomer.</text>
</comment>
<evidence type="ECO:0000256" key="13">
    <source>
        <dbReference type="ARBA" id="ARBA00048300"/>
    </source>
</evidence>
<feature type="coiled-coil region" evidence="16">
    <location>
        <begin position="825"/>
        <end position="910"/>
    </location>
</feature>
<dbReference type="EC" id="6.1.1.7" evidence="15"/>
<dbReference type="Gene3D" id="3.30.930.10">
    <property type="entry name" value="Bira Bifunctional Protein, Domain 2"/>
    <property type="match status" value="1"/>
</dbReference>
<evidence type="ECO:0000256" key="5">
    <source>
        <dbReference type="ARBA" id="ARBA00022723"/>
    </source>
</evidence>
<keyword evidence="12 15" id="KW-0030">Aminoacyl-tRNA synthetase</keyword>
<dbReference type="FunFam" id="3.30.930.10:FF:000011">
    <property type="entry name" value="Alanine--tRNA ligase, cytoplasmic"/>
    <property type="match status" value="1"/>
</dbReference>
<dbReference type="FunFam" id="2.40.30.130:FF:000004">
    <property type="entry name" value="Alanine--tRNA ligase"/>
    <property type="match status" value="1"/>
</dbReference>
<dbReference type="FunFam" id="3.30.980.10:FF:000004">
    <property type="entry name" value="Alanine--tRNA ligase, cytoplasmic"/>
    <property type="match status" value="1"/>
</dbReference>
<keyword evidence="8 15" id="KW-0067">ATP-binding</keyword>
<dbReference type="AlphaFoldDB" id="A0AAV9EUK8"/>
<dbReference type="InterPro" id="IPR050058">
    <property type="entry name" value="Ala-tRNA_ligase"/>
</dbReference>
<evidence type="ECO:0000259" key="17">
    <source>
        <dbReference type="PROSITE" id="PS50860"/>
    </source>
</evidence>
<accession>A0AAV9EUK8</accession>
<evidence type="ECO:0000256" key="11">
    <source>
        <dbReference type="ARBA" id="ARBA00023128"/>
    </source>
</evidence>
<dbReference type="SUPFAM" id="SSF50447">
    <property type="entry name" value="Translation proteins"/>
    <property type="match status" value="1"/>
</dbReference>
<gene>
    <name evidence="18" type="primary">ALATS</name>
    <name evidence="18" type="ORF">QJS10_CPA05g02500</name>
</gene>
<evidence type="ECO:0000256" key="8">
    <source>
        <dbReference type="ARBA" id="ARBA00022840"/>
    </source>
</evidence>
<evidence type="ECO:0000256" key="15">
    <source>
        <dbReference type="HAMAP-Rule" id="MF_03133"/>
    </source>
</evidence>
<feature type="binding site" evidence="15">
    <location>
        <position position="788"/>
    </location>
    <ligand>
        <name>Zn(2+)</name>
        <dbReference type="ChEBI" id="CHEBI:29105"/>
    </ligand>
</feature>
<dbReference type="Gene3D" id="3.30.980.10">
    <property type="entry name" value="Threonyl-trna Synthetase, Chain A, domain 2"/>
    <property type="match status" value="1"/>
</dbReference>
<dbReference type="SUPFAM" id="SSF55186">
    <property type="entry name" value="ThrRS/AlaRS common domain"/>
    <property type="match status" value="1"/>
</dbReference>
<name>A0AAV9EUK8_ACOCL</name>
<evidence type="ECO:0000313" key="19">
    <source>
        <dbReference type="Proteomes" id="UP001180020"/>
    </source>
</evidence>
<dbReference type="InterPro" id="IPR059090">
    <property type="entry name" value="ALA1_helical"/>
</dbReference>
<dbReference type="GO" id="GO:0008270">
    <property type="term" value="F:zinc ion binding"/>
    <property type="evidence" value="ECO:0007669"/>
    <property type="project" value="UniProtKB-UniRule"/>
</dbReference>
<keyword evidence="6 15" id="KW-0547">Nucleotide-binding</keyword>
<dbReference type="Proteomes" id="UP001180020">
    <property type="component" value="Unassembled WGS sequence"/>
</dbReference>
<dbReference type="Gene3D" id="2.40.30.130">
    <property type="match status" value="1"/>
</dbReference>
<dbReference type="GO" id="GO:0005524">
    <property type="term" value="F:ATP binding"/>
    <property type="evidence" value="ECO:0007669"/>
    <property type="project" value="UniProtKB-UniRule"/>
</dbReference>
<dbReference type="GO" id="GO:0009507">
    <property type="term" value="C:chloroplast"/>
    <property type="evidence" value="ECO:0007669"/>
    <property type="project" value="TreeGrafter"/>
</dbReference>
<evidence type="ECO:0000256" key="6">
    <source>
        <dbReference type="ARBA" id="ARBA00022741"/>
    </source>
</evidence>
<dbReference type="GO" id="GO:0000049">
    <property type="term" value="F:tRNA binding"/>
    <property type="evidence" value="ECO:0007669"/>
    <property type="project" value="UniProtKB-KW"/>
</dbReference>
<dbReference type="FunFam" id="3.10.310.40:FF:000003">
    <property type="entry name" value="Alanine--tRNA ligase"/>
    <property type="match status" value="1"/>
</dbReference>
<keyword evidence="19" id="KW-1185">Reference proteome</keyword>
<evidence type="ECO:0000256" key="1">
    <source>
        <dbReference type="ARBA" id="ARBA00008429"/>
    </source>
</evidence>
<dbReference type="SUPFAM" id="SSF55681">
    <property type="entry name" value="Class II aaRS and biotin synthetases"/>
    <property type="match status" value="1"/>
</dbReference>
<dbReference type="InterPro" id="IPR018163">
    <property type="entry name" value="Thr/Ala-tRNA-synth_IIc_edit"/>
</dbReference>
<keyword evidence="2 15" id="KW-0963">Cytoplasm</keyword>
<evidence type="ECO:0000256" key="4">
    <source>
        <dbReference type="ARBA" id="ARBA00022598"/>
    </source>
</evidence>
<keyword evidence="9 15" id="KW-0694">RNA-binding</keyword>
<keyword evidence="3 15" id="KW-0820">tRNA-binding</keyword>
<dbReference type="SMART" id="SM00863">
    <property type="entry name" value="tRNA_SAD"/>
    <property type="match status" value="1"/>
</dbReference>
<dbReference type="Pfam" id="PF07973">
    <property type="entry name" value="tRNA_SAD"/>
    <property type="match status" value="1"/>
</dbReference>
<dbReference type="InterPro" id="IPR018165">
    <property type="entry name" value="Ala-tRNA-synth_IIc_core"/>
</dbReference>
<dbReference type="PANTHER" id="PTHR11777:SF9">
    <property type="entry name" value="ALANINE--TRNA LIGASE, CYTOPLASMIC"/>
    <property type="match status" value="1"/>
</dbReference>
<comment type="cofactor">
    <cofactor evidence="15">
        <name>Zn(2+)</name>
        <dbReference type="ChEBI" id="CHEBI:29105"/>
    </cofactor>
    <text evidence="15">Binds 1 zinc ion per subunit.</text>
</comment>
<comment type="function">
    <text evidence="14 15">Catalyzes the attachment of alanine to tRNA(Ala) in a two-step reaction: alanine is first activated by ATP to form Ala-AMP and then transferred to the acceptor end of tRNA(Ala). Also edits incorrectly charged tRNA(Ala) via its editing domain.</text>
</comment>
<dbReference type="Pfam" id="PF02272">
    <property type="entry name" value="DHHA1"/>
    <property type="match status" value="1"/>
</dbReference>
<comment type="subcellular location">
    <subcellularLocation>
        <location evidence="15">Mitochondrion</location>
    </subcellularLocation>
    <subcellularLocation>
        <location evidence="15">Cytoplasm</location>
    </subcellularLocation>
</comment>
<dbReference type="PRINTS" id="PR00980">
    <property type="entry name" value="TRNASYNTHALA"/>
</dbReference>
<keyword evidence="7 15" id="KW-0862">Zinc</keyword>
<dbReference type="GO" id="GO:0004813">
    <property type="term" value="F:alanine-tRNA ligase activity"/>
    <property type="evidence" value="ECO:0007669"/>
    <property type="project" value="UniProtKB-UniRule"/>
</dbReference>
<dbReference type="InterPro" id="IPR045864">
    <property type="entry name" value="aa-tRNA-synth_II/BPL/LPL"/>
</dbReference>
<dbReference type="HAMAP" id="MF_00036_B">
    <property type="entry name" value="Ala_tRNA_synth_B"/>
    <property type="match status" value="1"/>
</dbReference>
<dbReference type="InterPro" id="IPR002318">
    <property type="entry name" value="Ala-tRNA-lgiase_IIc"/>
</dbReference>
<dbReference type="InterPro" id="IPR018164">
    <property type="entry name" value="Ala-tRNA-synth_IIc_N"/>
</dbReference>
<evidence type="ECO:0000256" key="3">
    <source>
        <dbReference type="ARBA" id="ARBA00022555"/>
    </source>
</evidence>
<keyword evidence="4 15" id="KW-0436">Ligase</keyword>
<dbReference type="SUPFAM" id="SSF101353">
    <property type="entry name" value="Putative anticodon-binding domain of alanyl-tRNA synthetase (AlaRS)"/>
    <property type="match status" value="1"/>
</dbReference>
<dbReference type="InterPro" id="IPR023033">
    <property type="entry name" value="Ala_tRNA_ligase_euk/bac"/>
</dbReference>
<evidence type="ECO:0000313" key="18">
    <source>
        <dbReference type="EMBL" id="KAK1317059.1"/>
    </source>
</evidence>
<feature type="binding site" evidence="15">
    <location>
        <position position="669"/>
    </location>
    <ligand>
        <name>Zn(2+)</name>
        <dbReference type="ChEBI" id="CHEBI:29105"/>
    </ligand>
</feature>
<dbReference type="NCBIfam" id="TIGR00344">
    <property type="entry name" value="alaS"/>
    <property type="match status" value="1"/>
</dbReference>
<comment type="domain">
    <text evidence="15">Consists of three domains; the N-terminal catalytic domain, the editing domain and the C-terminal C-Ala domain. The editing domain removes incorrectly charged amino acids, while the C-Ala domain, along with tRNA(Ala), serves as a bridge to cooperatively bring together the editing and aminoacylation centers thus stimulating deacylation of misacylated tRNAs.</text>
</comment>
<dbReference type="PROSITE" id="PS50860">
    <property type="entry name" value="AA_TRNA_LIGASE_II_ALA"/>
    <property type="match status" value="1"/>
</dbReference>
<dbReference type="GO" id="GO:0005739">
    <property type="term" value="C:mitochondrion"/>
    <property type="evidence" value="ECO:0007669"/>
    <property type="project" value="UniProtKB-SubCell"/>
</dbReference>
<evidence type="ECO:0000256" key="7">
    <source>
        <dbReference type="ARBA" id="ARBA00022833"/>
    </source>
</evidence>